<feature type="transmembrane region" description="Helical" evidence="1">
    <location>
        <begin position="57"/>
        <end position="83"/>
    </location>
</feature>
<keyword evidence="1" id="KW-0812">Transmembrane</keyword>
<feature type="transmembrane region" description="Helical" evidence="1">
    <location>
        <begin position="24"/>
        <end position="45"/>
    </location>
</feature>
<proteinExistence type="predicted"/>
<evidence type="ECO:0000259" key="2">
    <source>
        <dbReference type="Pfam" id="PF13239"/>
    </source>
</evidence>
<dbReference type="RefSeq" id="WP_379820033.1">
    <property type="nucleotide sequence ID" value="NZ_JBHUMD010000006.1"/>
</dbReference>
<dbReference type="Proteomes" id="UP001597480">
    <property type="component" value="Unassembled WGS sequence"/>
</dbReference>
<accession>A0ABW5NSB9</accession>
<protein>
    <submittedName>
        <fullName evidence="3">2TM domain-containing protein</fullName>
    </submittedName>
</protein>
<organism evidence="3 4">
    <name type="scientific">Flavobacterium suzhouense</name>
    <dbReference type="NCBI Taxonomy" id="1529638"/>
    <lineage>
        <taxon>Bacteria</taxon>
        <taxon>Pseudomonadati</taxon>
        <taxon>Bacteroidota</taxon>
        <taxon>Flavobacteriia</taxon>
        <taxon>Flavobacteriales</taxon>
        <taxon>Flavobacteriaceae</taxon>
        <taxon>Flavobacterium</taxon>
    </lineage>
</organism>
<keyword evidence="1" id="KW-1133">Transmembrane helix</keyword>
<feature type="domain" description="2TM" evidence="2">
    <location>
        <begin position="14"/>
        <end position="96"/>
    </location>
</feature>
<dbReference type="EMBL" id="JBHUMD010000006">
    <property type="protein sequence ID" value="MFD2601453.1"/>
    <property type="molecule type" value="Genomic_DNA"/>
</dbReference>
<dbReference type="Pfam" id="PF13239">
    <property type="entry name" value="2TM"/>
    <property type="match status" value="1"/>
</dbReference>
<keyword evidence="1" id="KW-0472">Membrane</keyword>
<comment type="caution">
    <text evidence="3">The sequence shown here is derived from an EMBL/GenBank/DDBJ whole genome shotgun (WGS) entry which is preliminary data.</text>
</comment>
<reference evidence="4" key="1">
    <citation type="journal article" date="2019" name="Int. J. Syst. Evol. Microbiol.">
        <title>The Global Catalogue of Microorganisms (GCM) 10K type strain sequencing project: providing services to taxonomists for standard genome sequencing and annotation.</title>
        <authorList>
            <consortium name="The Broad Institute Genomics Platform"/>
            <consortium name="The Broad Institute Genome Sequencing Center for Infectious Disease"/>
            <person name="Wu L."/>
            <person name="Ma J."/>
        </authorList>
    </citation>
    <scope>NUCLEOTIDE SEQUENCE [LARGE SCALE GENOMIC DNA]</scope>
    <source>
        <strain evidence="4">KCTC 42107</strain>
    </source>
</reference>
<gene>
    <name evidence="3" type="ORF">ACFSR3_05240</name>
</gene>
<name>A0ABW5NSB9_9FLAO</name>
<evidence type="ECO:0000313" key="3">
    <source>
        <dbReference type="EMBL" id="MFD2601453.1"/>
    </source>
</evidence>
<evidence type="ECO:0000313" key="4">
    <source>
        <dbReference type="Proteomes" id="UP001597480"/>
    </source>
</evidence>
<evidence type="ECO:0000256" key="1">
    <source>
        <dbReference type="SAM" id="Phobius"/>
    </source>
</evidence>
<keyword evidence="4" id="KW-1185">Reference proteome</keyword>
<sequence length="106" mass="12589">MNTDNKKMAHFILAQKRVEQLRDFYVHLITYCTVNLLFLIFWFFLETSMPETFWRPAFIMMAGVAGLAVLAHGVFVFGAKYLLPKSWEEKKLKELINKQNQHNKYE</sequence>
<dbReference type="InterPro" id="IPR025698">
    <property type="entry name" value="2TM_dom"/>
</dbReference>